<proteinExistence type="predicted"/>
<organism evidence="2 3">
    <name type="scientific">Tritrichomonas musculus</name>
    <dbReference type="NCBI Taxonomy" id="1915356"/>
    <lineage>
        <taxon>Eukaryota</taxon>
        <taxon>Metamonada</taxon>
        <taxon>Parabasalia</taxon>
        <taxon>Tritrichomonadida</taxon>
        <taxon>Tritrichomonadidae</taxon>
        <taxon>Tritrichomonas</taxon>
    </lineage>
</organism>
<keyword evidence="1" id="KW-1133">Transmembrane helix</keyword>
<keyword evidence="1" id="KW-0812">Transmembrane</keyword>
<dbReference type="EMBL" id="JAPFFF010000006">
    <property type="protein sequence ID" value="KAK8888247.1"/>
    <property type="molecule type" value="Genomic_DNA"/>
</dbReference>
<evidence type="ECO:0000313" key="3">
    <source>
        <dbReference type="Proteomes" id="UP001470230"/>
    </source>
</evidence>
<dbReference type="Gene3D" id="3.90.550.50">
    <property type="match status" value="1"/>
</dbReference>
<name>A0ABR2KAU6_9EUKA</name>
<dbReference type="Proteomes" id="UP001470230">
    <property type="component" value="Unassembled WGS sequence"/>
</dbReference>
<protein>
    <submittedName>
        <fullName evidence="2">Uncharacterized protein</fullName>
    </submittedName>
</protein>
<feature type="transmembrane region" description="Helical" evidence="1">
    <location>
        <begin position="6"/>
        <end position="24"/>
    </location>
</feature>
<evidence type="ECO:0000313" key="2">
    <source>
        <dbReference type="EMBL" id="KAK8888247.1"/>
    </source>
</evidence>
<comment type="caution">
    <text evidence="2">The sequence shown here is derived from an EMBL/GenBank/DDBJ whole genome shotgun (WGS) entry which is preliminary data.</text>
</comment>
<keyword evidence="1" id="KW-0472">Membrane</keyword>
<evidence type="ECO:0000256" key="1">
    <source>
        <dbReference type="SAM" id="Phobius"/>
    </source>
</evidence>
<keyword evidence="3" id="KW-1185">Reference proteome</keyword>
<reference evidence="2 3" key="1">
    <citation type="submission" date="2024-04" db="EMBL/GenBank/DDBJ databases">
        <title>Tritrichomonas musculus Genome.</title>
        <authorList>
            <person name="Alves-Ferreira E."/>
            <person name="Grigg M."/>
            <person name="Lorenzi H."/>
            <person name="Galac M."/>
        </authorList>
    </citation>
    <scope>NUCLEOTIDE SEQUENCE [LARGE SCALE GENOMIC DNA]</scope>
    <source>
        <strain evidence="2 3">EAF2021</strain>
    </source>
</reference>
<accession>A0ABR2KAU6</accession>
<sequence>MIVYVLFLSYIRLIPIGYLYVSLFKNKENNKSPTVPKLFFGLVTIEEAIPRRNLSYNVWIKNILNLGHDYLFCTQEPIEPIYKWVKLKNWALNPPPKNPTKKFLANRDRENKRLTLANYFLKETTADFFINPTDDVFVDYERINNLAMELGNKYDSEKDFILLGNCIAKGPFSFVQGGSGYIMTRAMARQFVIFSERWLKEAIGPDDFEMSRFMSYLNQIPCNATCPYMCGHNLGDLINKNIDLRKLPVCPSYYESVCMQGVNKIEDLYIIHPLHSSLQSGFLVWTNFKKMIHDKDHHYGWYNTFTTHVCRFD</sequence>
<gene>
    <name evidence="2" type="ORF">M9Y10_039312</name>
</gene>